<protein>
    <submittedName>
        <fullName evidence="1">Uncharacterized protein</fullName>
    </submittedName>
</protein>
<dbReference type="EMBL" id="CP017902">
    <property type="protein sequence ID" value="ARP18676.1"/>
    <property type="molecule type" value="Genomic_DNA"/>
</dbReference>
<dbReference type="Proteomes" id="UP000532247">
    <property type="component" value="Unassembled WGS sequence"/>
</dbReference>
<reference evidence="1" key="1">
    <citation type="submission" date="2016-10" db="EMBL/GenBank/DDBJ databases">
        <title>The High Quality Genome of Vibrio alginolyticus K01M1.</title>
        <authorList>
            <person name="Wendling C."/>
            <person name="Chibani C.M."/>
            <person name="Hertel R."/>
            <person name="Sproer C."/>
            <person name="Bunk B."/>
            <person name="Overmann J."/>
            <person name="Roth O."/>
            <person name="Liesegang H."/>
        </authorList>
    </citation>
    <scope>NUCLEOTIDE SEQUENCE</scope>
    <source>
        <strain evidence="1">K05K4</strain>
    </source>
</reference>
<evidence type="ECO:0000313" key="2">
    <source>
        <dbReference type="EMBL" id="NOI12245.1"/>
    </source>
</evidence>
<dbReference type="RefSeq" id="WP_054730813.1">
    <property type="nucleotide sequence ID" value="NZ_CP017889.1"/>
</dbReference>
<evidence type="ECO:0000313" key="3">
    <source>
        <dbReference type="Proteomes" id="UP000532247"/>
    </source>
</evidence>
<accession>A0A1W6TCP7</accession>
<dbReference type="AlphaFoldDB" id="A0A1W6TCP7"/>
<gene>
    <name evidence="2" type="ORF">F0254_26065</name>
    <name evidence="1" type="ORF">K05K4_18420</name>
</gene>
<sequence>MSKFEELSSLLEAYGQETEHARKAFPVNSIECLDSVPDSQGVYWIETTMPISKVREAISELNGKEKKLRVKPPIGTSLITQVEAEPIVIYSGTENNLNSRLKQHLFNLGSKKTAKLGCIISQPPFDSYEWFVSYAEIDSYELRYAVEAWWRLNMGWPQFCLR</sequence>
<organism evidence="1">
    <name type="scientific">Vibrio alginolyticus</name>
    <dbReference type="NCBI Taxonomy" id="663"/>
    <lineage>
        <taxon>Bacteria</taxon>
        <taxon>Pseudomonadati</taxon>
        <taxon>Pseudomonadota</taxon>
        <taxon>Gammaproteobacteria</taxon>
        <taxon>Vibrionales</taxon>
        <taxon>Vibrionaceae</taxon>
        <taxon>Vibrio</taxon>
    </lineage>
</organism>
<proteinExistence type="predicted"/>
<evidence type="ECO:0000313" key="1">
    <source>
        <dbReference type="EMBL" id="ARP18676.1"/>
    </source>
</evidence>
<reference evidence="2 3" key="2">
    <citation type="submission" date="2019-09" db="EMBL/GenBank/DDBJ databases">
        <title>Draft genome sequencing and comparative genomics of hatchery-associated Vibrios.</title>
        <authorList>
            <person name="Kehlet-Delgado H."/>
            <person name="Mueller R.S."/>
        </authorList>
    </citation>
    <scope>NUCLEOTIDE SEQUENCE [LARGE SCALE GENOMIC DNA]</scope>
    <source>
        <strain evidence="2 3">081416A</strain>
    </source>
</reference>
<name>A0A1W6TCP7_VIBAL</name>
<dbReference type="EMBL" id="VTYF01000048">
    <property type="protein sequence ID" value="NOI12245.1"/>
    <property type="molecule type" value="Genomic_DNA"/>
</dbReference>